<keyword evidence="7" id="KW-0997">Cell inner membrane</keyword>
<dbReference type="Pfam" id="PF00005">
    <property type="entry name" value="ABC_tran"/>
    <property type="match status" value="1"/>
</dbReference>
<organism evidence="9 10">
    <name type="scientific">Leucothrix pacifica</name>
    <dbReference type="NCBI Taxonomy" id="1247513"/>
    <lineage>
        <taxon>Bacteria</taxon>
        <taxon>Pseudomonadati</taxon>
        <taxon>Pseudomonadota</taxon>
        <taxon>Gammaproteobacteria</taxon>
        <taxon>Thiotrichales</taxon>
        <taxon>Thiotrichaceae</taxon>
        <taxon>Leucothrix</taxon>
    </lineage>
</organism>
<dbReference type="NCBIfam" id="TIGR02211">
    <property type="entry name" value="LolD_lipo_ex"/>
    <property type="match status" value="1"/>
</dbReference>
<keyword evidence="1 7" id="KW-0813">Transport</keyword>
<evidence type="ECO:0000259" key="8">
    <source>
        <dbReference type="PROSITE" id="PS50893"/>
    </source>
</evidence>
<dbReference type="Gene3D" id="3.40.50.300">
    <property type="entry name" value="P-loop containing nucleotide triphosphate hydrolases"/>
    <property type="match status" value="1"/>
</dbReference>
<evidence type="ECO:0000313" key="10">
    <source>
        <dbReference type="Proteomes" id="UP000245539"/>
    </source>
</evidence>
<accession>A0A317CPA0</accession>
<keyword evidence="10" id="KW-1185">Reference proteome</keyword>
<evidence type="ECO:0000256" key="4">
    <source>
        <dbReference type="ARBA" id="ARBA00022840"/>
    </source>
</evidence>
<comment type="function">
    <text evidence="7">Part of the ABC transporter complex LolCDE involved in the translocation of mature outer membrane-directed lipoproteins, from the inner membrane to the periplasmic chaperone, LolA. Responsible for the formation of the LolA-lipoprotein complex in an ATP-dependent manner.</text>
</comment>
<dbReference type="OrthoDB" id="9802264at2"/>
<keyword evidence="5 7" id="KW-1278">Translocase</keyword>
<dbReference type="PANTHER" id="PTHR42798">
    <property type="entry name" value="LIPOPROTEIN-RELEASING SYSTEM ATP-BINDING PROTEIN LOLD"/>
    <property type="match status" value="1"/>
</dbReference>
<dbReference type="GO" id="GO:0005886">
    <property type="term" value="C:plasma membrane"/>
    <property type="evidence" value="ECO:0007669"/>
    <property type="project" value="UniProtKB-SubCell"/>
</dbReference>
<evidence type="ECO:0000256" key="7">
    <source>
        <dbReference type="RuleBase" id="RU367068"/>
    </source>
</evidence>
<dbReference type="SUPFAM" id="SSF52540">
    <property type="entry name" value="P-loop containing nucleoside triphosphate hydrolases"/>
    <property type="match status" value="1"/>
</dbReference>
<evidence type="ECO:0000313" key="9">
    <source>
        <dbReference type="EMBL" id="PWR00337.1"/>
    </source>
</evidence>
<dbReference type="InterPro" id="IPR003439">
    <property type="entry name" value="ABC_transporter-like_ATP-bd"/>
</dbReference>
<comment type="subcellular location">
    <subcellularLocation>
        <location evidence="7">Cell inner membrane</location>
        <topology evidence="7">Peripheral membrane protein</topology>
    </subcellularLocation>
</comment>
<keyword evidence="6 7" id="KW-0472">Membrane</keyword>
<dbReference type="FunFam" id="3.40.50.300:FF:000230">
    <property type="entry name" value="Lipoprotein-releasing system ATP-binding protein LolD"/>
    <property type="match status" value="1"/>
</dbReference>
<reference evidence="9 10" key="1">
    <citation type="submission" date="2018-05" db="EMBL/GenBank/DDBJ databases">
        <title>Leucothrix arctica sp. nov., isolated from Arctic seawater.</title>
        <authorList>
            <person name="Choi A."/>
            <person name="Baek K."/>
        </authorList>
    </citation>
    <scope>NUCLEOTIDE SEQUENCE [LARGE SCALE GENOMIC DNA]</scope>
    <source>
        <strain evidence="9 10">JCM 18388</strain>
    </source>
</reference>
<evidence type="ECO:0000256" key="2">
    <source>
        <dbReference type="ARBA" id="ARBA00022475"/>
    </source>
</evidence>
<comment type="subunit">
    <text evidence="7">The complex is composed of two ATP-binding proteins (LolD) and two transmembrane proteins (LolC and LolE).</text>
</comment>
<keyword evidence="3 7" id="KW-0547">Nucleotide-binding</keyword>
<keyword evidence="9" id="KW-0449">Lipoprotein</keyword>
<dbReference type="Proteomes" id="UP000245539">
    <property type="component" value="Unassembled WGS sequence"/>
</dbReference>
<evidence type="ECO:0000256" key="3">
    <source>
        <dbReference type="ARBA" id="ARBA00022741"/>
    </source>
</evidence>
<dbReference type="PANTHER" id="PTHR42798:SF2">
    <property type="entry name" value="ABC TRANSPORTER ATP-BINDING PROTEIN MG467-RELATED"/>
    <property type="match status" value="1"/>
</dbReference>
<dbReference type="GO" id="GO:0005524">
    <property type="term" value="F:ATP binding"/>
    <property type="evidence" value="ECO:0007669"/>
    <property type="project" value="UniProtKB-UniRule"/>
</dbReference>
<dbReference type="AlphaFoldDB" id="A0A317CPA0"/>
<comment type="similarity">
    <text evidence="7">Belongs to the ABC transporter superfamily. Lipoprotein translocase (TC 3.A.1.125) family.</text>
</comment>
<gene>
    <name evidence="7 9" type="primary">lolD</name>
    <name evidence="9" type="ORF">DKW60_01930</name>
</gene>
<dbReference type="InterPro" id="IPR017871">
    <property type="entry name" value="ABC_transporter-like_CS"/>
</dbReference>
<keyword evidence="4 7" id="KW-0067">ATP-binding</keyword>
<dbReference type="GO" id="GO:0089705">
    <property type="term" value="P:protein localization to outer membrane"/>
    <property type="evidence" value="ECO:0007669"/>
    <property type="project" value="UniProtKB-ARBA"/>
</dbReference>
<sequence length="245" mass="26498">MNKMSENNTVISCQGLRKRFMEGKLDVEVLKGIDLDIKAGEKVAIVGSSGSGKSTLLHLLGGLDLPSQGAVTVLGNNMANLSDADRGKLRNQSMGFIYQFHHLLAEFTALENVAMPLLIRGLEVADATRQATEILVKVGLGSRLQHKPGQLSGGERQRAAIARALVTRPAAILADEPTGNLDQKTALQVFSLMQELNDDLQTAFIIVTHDLQLAEKMDRQFSLVDGHLSEITVGHHRADETLVSA</sequence>
<dbReference type="GO" id="GO:0044874">
    <property type="term" value="P:lipoprotein localization to outer membrane"/>
    <property type="evidence" value="ECO:0007669"/>
    <property type="project" value="UniProtKB-ARBA"/>
</dbReference>
<comment type="caution">
    <text evidence="9">The sequence shown here is derived from an EMBL/GenBank/DDBJ whole genome shotgun (WGS) entry which is preliminary data.</text>
</comment>
<name>A0A317CPA0_9GAMM</name>
<dbReference type="EMBL" id="QGKM01000004">
    <property type="protein sequence ID" value="PWR00337.1"/>
    <property type="molecule type" value="Genomic_DNA"/>
</dbReference>
<evidence type="ECO:0000256" key="6">
    <source>
        <dbReference type="ARBA" id="ARBA00023136"/>
    </source>
</evidence>
<dbReference type="SMART" id="SM00382">
    <property type="entry name" value="AAA"/>
    <property type="match status" value="1"/>
</dbReference>
<feature type="domain" description="ABC transporter" evidence="8">
    <location>
        <begin position="11"/>
        <end position="245"/>
    </location>
</feature>
<evidence type="ECO:0000256" key="1">
    <source>
        <dbReference type="ARBA" id="ARBA00022448"/>
    </source>
</evidence>
<dbReference type="PROSITE" id="PS00211">
    <property type="entry name" value="ABC_TRANSPORTER_1"/>
    <property type="match status" value="1"/>
</dbReference>
<dbReference type="EC" id="7.6.2.-" evidence="7"/>
<dbReference type="InterPro" id="IPR011924">
    <property type="entry name" value="LolD_lipo_ATP-bd"/>
</dbReference>
<dbReference type="CDD" id="cd03255">
    <property type="entry name" value="ABC_MJ0796_LolCDE_FtsE"/>
    <property type="match status" value="1"/>
</dbReference>
<dbReference type="InterPro" id="IPR027417">
    <property type="entry name" value="P-loop_NTPase"/>
</dbReference>
<evidence type="ECO:0000256" key="5">
    <source>
        <dbReference type="ARBA" id="ARBA00022967"/>
    </source>
</evidence>
<keyword evidence="2 7" id="KW-1003">Cell membrane</keyword>
<dbReference type="RefSeq" id="WP_109835982.1">
    <property type="nucleotide sequence ID" value="NZ_QGKM01000004.1"/>
</dbReference>
<dbReference type="PROSITE" id="PS50893">
    <property type="entry name" value="ABC_TRANSPORTER_2"/>
    <property type="match status" value="1"/>
</dbReference>
<protein>
    <recommendedName>
        <fullName evidence="7">Lipoprotein-releasing system ATP-binding protein LolD</fullName>
        <ecNumber evidence="7">7.6.2.-</ecNumber>
    </recommendedName>
</protein>
<dbReference type="InterPro" id="IPR003593">
    <property type="entry name" value="AAA+_ATPase"/>
</dbReference>
<dbReference type="GO" id="GO:0016887">
    <property type="term" value="F:ATP hydrolysis activity"/>
    <property type="evidence" value="ECO:0007669"/>
    <property type="project" value="InterPro"/>
</dbReference>
<proteinExistence type="inferred from homology"/>
<dbReference type="InterPro" id="IPR017911">
    <property type="entry name" value="MacB-like_ATP-bd"/>
</dbReference>